<protein>
    <submittedName>
        <fullName evidence="1">Uncharacterized protein</fullName>
    </submittedName>
</protein>
<dbReference type="HOGENOM" id="CLU_3110416_0_0_1"/>
<dbReference type="RefSeq" id="XP_005790353.1">
    <property type="nucleotide sequence ID" value="XM_005790296.1"/>
</dbReference>
<dbReference type="GeneID" id="17283194"/>
<dbReference type="EnsemblProtists" id="EOD37924">
    <property type="protein sequence ID" value="EOD37924"/>
    <property type="gene ID" value="EMIHUDRAFT_224909"/>
</dbReference>
<dbReference type="KEGG" id="ehx:EMIHUDRAFT_224909"/>
<organism evidence="1 2">
    <name type="scientific">Emiliania huxleyi (strain CCMP1516)</name>
    <dbReference type="NCBI Taxonomy" id="280463"/>
    <lineage>
        <taxon>Eukaryota</taxon>
        <taxon>Haptista</taxon>
        <taxon>Haptophyta</taxon>
        <taxon>Prymnesiophyceae</taxon>
        <taxon>Isochrysidales</taxon>
        <taxon>Noelaerhabdaceae</taxon>
        <taxon>Emiliania</taxon>
    </lineage>
</organism>
<dbReference type="Proteomes" id="UP000013827">
    <property type="component" value="Unassembled WGS sequence"/>
</dbReference>
<sequence>MSRPEDMGLQSCEALWAALADGTLRFQQRTSGAQAEGSIHNLLHAKKKDFS</sequence>
<evidence type="ECO:0000313" key="1">
    <source>
        <dbReference type="EnsemblProtists" id="EOD37924"/>
    </source>
</evidence>
<accession>A0A0D3KQ89</accession>
<dbReference type="Gene3D" id="3.20.20.70">
    <property type="entry name" value="Aldolase class I"/>
    <property type="match status" value="1"/>
</dbReference>
<dbReference type="InterPro" id="IPR013785">
    <property type="entry name" value="Aldolase_TIM"/>
</dbReference>
<dbReference type="AlphaFoldDB" id="A0A0D3KQ89"/>
<proteinExistence type="predicted"/>
<name>A0A0D3KQ89_EMIH1</name>
<keyword evidence="2" id="KW-1185">Reference proteome</keyword>
<reference evidence="2" key="1">
    <citation type="journal article" date="2013" name="Nature">
        <title>Pan genome of the phytoplankton Emiliania underpins its global distribution.</title>
        <authorList>
            <person name="Read B.A."/>
            <person name="Kegel J."/>
            <person name="Klute M.J."/>
            <person name="Kuo A."/>
            <person name="Lefebvre S.C."/>
            <person name="Maumus F."/>
            <person name="Mayer C."/>
            <person name="Miller J."/>
            <person name="Monier A."/>
            <person name="Salamov A."/>
            <person name="Young J."/>
            <person name="Aguilar M."/>
            <person name="Claverie J.M."/>
            <person name="Frickenhaus S."/>
            <person name="Gonzalez K."/>
            <person name="Herman E.K."/>
            <person name="Lin Y.C."/>
            <person name="Napier J."/>
            <person name="Ogata H."/>
            <person name="Sarno A.F."/>
            <person name="Shmutz J."/>
            <person name="Schroeder D."/>
            <person name="de Vargas C."/>
            <person name="Verret F."/>
            <person name="von Dassow P."/>
            <person name="Valentin K."/>
            <person name="Van de Peer Y."/>
            <person name="Wheeler G."/>
            <person name="Dacks J.B."/>
            <person name="Delwiche C.F."/>
            <person name="Dyhrman S.T."/>
            <person name="Glockner G."/>
            <person name="John U."/>
            <person name="Richards T."/>
            <person name="Worden A.Z."/>
            <person name="Zhang X."/>
            <person name="Grigoriev I.V."/>
            <person name="Allen A.E."/>
            <person name="Bidle K."/>
            <person name="Borodovsky M."/>
            <person name="Bowler C."/>
            <person name="Brownlee C."/>
            <person name="Cock J.M."/>
            <person name="Elias M."/>
            <person name="Gladyshev V.N."/>
            <person name="Groth M."/>
            <person name="Guda C."/>
            <person name="Hadaegh A."/>
            <person name="Iglesias-Rodriguez M.D."/>
            <person name="Jenkins J."/>
            <person name="Jones B.M."/>
            <person name="Lawson T."/>
            <person name="Leese F."/>
            <person name="Lindquist E."/>
            <person name="Lobanov A."/>
            <person name="Lomsadze A."/>
            <person name="Malik S.B."/>
            <person name="Marsh M.E."/>
            <person name="Mackinder L."/>
            <person name="Mock T."/>
            <person name="Mueller-Roeber B."/>
            <person name="Pagarete A."/>
            <person name="Parker M."/>
            <person name="Probert I."/>
            <person name="Quesneville H."/>
            <person name="Raines C."/>
            <person name="Rensing S.A."/>
            <person name="Riano-Pachon D.M."/>
            <person name="Richier S."/>
            <person name="Rokitta S."/>
            <person name="Shiraiwa Y."/>
            <person name="Soanes D.M."/>
            <person name="van der Giezen M."/>
            <person name="Wahlund T.M."/>
            <person name="Williams B."/>
            <person name="Wilson W."/>
            <person name="Wolfe G."/>
            <person name="Wurch L.L."/>
        </authorList>
    </citation>
    <scope>NUCLEOTIDE SEQUENCE</scope>
</reference>
<dbReference type="PaxDb" id="2903-EOD37924"/>
<evidence type="ECO:0000313" key="2">
    <source>
        <dbReference type="Proteomes" id="UP000013827"/>
    </source>
</evidence>
<reference evidence="1" key="2">
    <citation type="submission" date="2024-10" db="UniProtKB">
        <authorList>
            <consortium name="EnsemblProtists"/>
        </authorList>
    </citation>
    <scope>IDENTIFICATION</scope>
</reference>